<name>A0ABX4XPW2_9LIST</name>
<dbReference type="EMBL" id="MPDH01000003">
    <property type="protein sequence ID" value="PNP93997.1"/>
    <property type="molecule type" value="Genomic_DNA"/>
</dbReference>
<protein>
    <submittedName>
        <fullName evidence="1">Uncharacterized protein</fullName>
    </submittedName>
</protein>
<reference evidence="1 2" key="1">
    <citation type="submission" date="2016-11" db="EMBL/GenBank/DDBJ databases">
        <title>Whole Genome Sequence of Listeria newyorkensis.</title>
        <authorList>
            <person name="Frink S."/>
            <person name="Morales C."/>
            <person name="Kiang D."/>
        </authorList>
    </citation>
    <scope>NUCLEOTIDE SEQUENCE [LARGE SCALE GENOMIC DNA]</scope>
    <source>
        <strain evidence="1 2">F1604011-044</strain>
    </source>
</reference>
<dbReference type="Proteomes" id="UP000236500">
    <property type="component" value="Unassembled WGS sequence"/>
</dbReference>
<evidence type="ECO:0000313" key="1">
    <source>
        <dbReference type="EMBL" id="PNP93997.1"/>
    </source>
</evidence>
<accession>A0ABX4XPW2</accession>
<keyword evidence="2" id="KW-1185">Reference proteome</keyword>
<evidence type="ECO:0000313" key="2">
    <source>
        <dbReference type="Proteomes" id="UP000236500"/>
    </source>
</evidence>
<dbReference type="Pfam" id="PF20585">
    <property type="entry name" value="Pectate_lyase_5"/>
    <property type="match status" value="1"/>
</dbReference>
<sequence length="405" mass="42653">MANFALTTTKGEKKMKTTTKLGLSVLTAAAVLIAPTSLSFGGNISNVVAQAAEVKTVTVTTFAELKNALETSPTDIISINADITATSDIIIPGQHNPLVLGNNHKLDMSKYVINAKQFGVIALEDLSIESTGSYGIYRTETPGQLALNNVTFTGKQVAYAPKGAVTFHGTTKVTTTSTLEIAKVNTIVFDKNVHFTATTTADAFLMAQANPKVYVSENATVNITSAKKVFNMTGATPFFSTESGSKLTTNSVDVALYMNGKPTFGANSSTEFNQDAAGTAGLIYASTGLDVEKDASFVLNGGAKSTQLIKTAKSVIDFKDVANVYLKSNNPKGNIFSVSSGSLVQFNTPQTLTLGTKTTDAIYTATNLRAFLSGSGTNLSVQSFAGDNSIVTYDFKTMGSFKLTK</sequence>
<gene>
    <name evidence="1" type="ORF">BMT55_04325</name>
</gene>
<dbReference type="InterPro" id="IPR046776">
    <property type="entry name" value="Pectate_lyase_5"/>
</dbReference>
<comment type="caution">
    <text evidence="1">The sequence shown here is derived from an EMBL/GenBank/DDBJ whole genome shotgun (WGS) entry which is preliminary data.</text>
</comment>
<proteinExistence type="predicted"/>
<organism evidence="1 2">
    <name type="scientific">Listeria newyorkensis</name>
    <dbReference type="NCBI Taxonomy" id="1497681"/>
    <lineage>
        <taxon>Bacteria</taxon>
        <taxon>Bacillati</taxon>
        <taxon>Bacillota</taxon>
        <taxon>Bacilli</taxon>
        <taxon>Bacillales</taxon>
        <taxon>Listeriaceae</taxon>
        <taxon>Listeria</taxon>
    </lineage>
</organism>